<accession>A0AAE1G9J2</accession>
<feature type="region of interest" description="Disordered" evidence="1">
    <location>
        <begin position="84"/>
        <end position="105"/>
    </location>
</feature>
<feature type="region of interest" description="Disordered" evidence="1">
    <location>
        <begin position="122"/>
        <end position="144"/>
    </location>
</feature>
<evidence type="ECO:0000313" key="3">
    <source>
        <dbReference type="Proteomes" id="UP001286313"/>
    </source>
</evidence>
<evidence type="ECO:0000256" key="1">
    <source>
        <dbReference type="SAM" id="MobiDB-lite"/>
    </source>
</evidence>
<protein>
    <submittedName>
        <fullName evidence="2">Uncharacterized protein</fullName>
    </submittedName>
</protein>
<feature type="compositionally biased region" description="Polar residues" evidence="1">
    <location>
        <begin position="96"/>
        <end position="105"/>
    </location>
</feature>
<organism evidence="2 3">
    <name type="scientific">Petrolisthes cinctipes</name>
    <name type="common">Flat porcelain crab</name>
    <dbReference type="NCBI Taxonomy" id="88211"/>
    <lineage>
        <taxon>Eukaryota</taxon>
        <taxon>Metazoa</taxon>
        <taxon>Ecdysozoa</taxon>
        <taxon>Arthropoda</taxon>
        <taxon>Crustacea</taxon>
        <taxon>Multicrustacea</taxon>
        <taxon>Malacostraca</taxon>
        <taxon>Eumalacostraca</taxon>
        <taxon>Eucarida</taxon>
        <taxon>Decapoda</taxon>
        <taxon>Pleocyemata</taxon>
        <taxon>Anomura</taxon>
        <taxon>Galatheoidea</taxon>
        <taxon>Porcellanidae</taxon>
        <taxon>Petrolisthes</taxon>
    </lineage>
</organism>
<proteinExistence type="predicted"/>
<dbReference type="AlphaFoldDB" id="A0AAE1G9J2"/>
<feature type="region of interest" description="Disordered" evidence="1">
    <location>
        <begin position="29"/>
        <end position="63"/>
    </location>
</feature>
<feature type="region of interest" description="Disordered" evidence="1">
    <location>
        <begin position="160"/>
        <end position="180"/>
    </location>
</feature>
<comment type="caution">
    <text evidence="2">The sequence shown here is derived from an EMBL/GenBank/DDBJ whole genome shotgun (WGS) entry which is preliminary data.</text>
</comment>
<keyword evidence="3" id="KW-1185">Reference proteome</keyword>
<dbReference type="Proteomes" id="UP001286313">
    <property type="component" value="Unassembled WGS sequence"/>
</dbReference>
<gene>
    <name evidence="2" type="ORF">Pcinc_008315</name>
</gene>
<dbReference type="EMBL" id="JAWQEG010000621">
    <property type="protein sequence ID" value="KAK3887611.1"/>
    <property type="molecule type" value="Genomic_DNA"/>
</dbReference>
<feature type="compositionally biased region" description="Basic and acidic residues" evidence="1">
    <location>
        <begin position="122"/>
        <end position="133"/>
    </location>
</feature>
<evidence type="ECO:0000313" key="2">
    <source>
        <dbReference type="EMBL" id="KAK3887611.1"/>
    </source>
</evidence>
<sequence>MFIEQHPHPQTLGEGQAVDHQDILTEDLVKPTQPEGGPTHAKGRDGYAPPRSTRHKGASGQSATSNVLFHHDWIHTVASHPQYARISGSREDHNPSVPQSGIPGSSQDPFYMEVPEDHWEVFPEDDSGTKDNSEESSSTPIPHSMMSYIVQCFPEALGYKEKAHRPAPPGEVRQVEDKHI</sequence>
<reference evidence="2" key="1">
    <citation type="submission" date="2023-10" db="EMBL/GenBank/DDBJ databases">
        <title>Genome assemblies of two species of porcelain crab, Petrolisthes cinctipes and Petrolisthes manimaculis (Anomura: Porcellanidae).</title>
        <authorList>
            <person name="Angst P."/>
        </authorList>
    </citation>
    <scope>NUCLEOTIDE SEQUENCE</scope>
    <source>
        <strain evidence="2">PB745_01</strain>
        <tissue evidence="2">Gill</tissue>
    </source>
</reference>
<name>A0AAE1G9J2_PETCI</name>